<comment type="caution">
    <text evidence="2">The sequence shown here is derived from an EMBL/GenBank/DDBJ whole genome shotgun (WGS) entry which is preliminary data.</text>
</comment>
<accession>A0AAW9Q6G2</accession>
<dbReference type="EMBL" id="JAZIBG010000009">
    <property type="protein sequence ID" value="MEF7613056.1"/>
    <property type="molecule type" value="Genomic_DNA"/>
</dbReference>
<proteinExistence type="predicted"/>
<evidence type="ECO:0008006" key="4">
    <source>
        <dbReference type="Google" id="ProtNLM"/>
    </source>
</evidence>
<feature type="coiled-coil region" evidence="1">
    <location>
        <begin position="367"/>
        <end position="408"/>
    </location>
</feature>
<dbReference type="SUPFAM" id="SSF52540">
    <property type="entry name" value="P-loop containing nucleoside triphosphate hydrolases"/>
    <property type="match status" value="1"/>
</dbReference>
<organism evidence="2 3">
    <name type="scientific">Aquincola agrisoli</name>
    <dbReference type="NCBI Taxonomy" id="3119538"/>
    <lineage>
        <taxon>Bacteria</taxon>
        <taxon>Pseudomonadati</taxon>
        <taxon>Pseudomonadota</taxon>
        <taxon>Betaproteobacteria</taxon>
        <taxon>Burkholderiales</taxon>
        <taxon>Sphaerotilaceae</taxon>
        <taxon>Aquincola</taxon>
    </lineage>
</organism>
<evidence type="ECO:0000313" key="3">
    <source>
        <dbReference type="Proteomes" id="UP001336250"/>
    </source>
</evidence>
<protein>
    <recommendedName>
        <fullName evidence="4">Rad50/SbcC-type AAA domain-containing protein</fullName>
    </recommendedName>
</protein>
<feature type="coiled-coil region" evidence="1">
    <location>
        <begin position="444"/>
        <end position="471"/>
    </location>
</feature>
<feature type="non-terminal residue" evidence="2">
    <location>
        <position position="1"/>
    </location>
</feature>
<sequence length="642" mass="71471">HRAFTDLGGILRTSHLGSIISNEGASWKSGALQSELRLKSLRVERLGEGGWETPLLELGDRTTMLFAANGSGKSPVVRMLASALGFPNNFRAEILEKCSAVVLHAEVDGKPLTIRRALEAKNGDFYATIDFDGKQTEHYSEGSFSIALFELLGLKPPRLVSNKGTEAQPYIATLLPLFYLIQGHGYSAAYRAPSSFIADQFAEMVRFAFGLNPKHSFEVKKSLIEEKDALEAQTRKIVAAQRVFEYQSRGVDDSDANQAALQLNSENLTQQIDGLRASVDAKGTASSTLTELLRQKDMQIRARQLELFELRNRVAGIETIRAEIDGEVKTLSLNEEALGVFKSFQEICRVPNCGLFLGSSESYGKNLLYLKDQIKDLERNSQRAEIRAEQLTGRLEELTAERQTLVDNLESPSTSGTDQLVTAVQALTKQLVGVQSELARISGLKDERSKLFKLEQERDRIQDRIEGLANTGKADHAFNDLRRKLRELTVKWMDLLDTTSVSRNVDIDLNLRFTFGGETLETIGSGGTSSTTSRLVLAIHAALLEAYLADKTRPFRFLILDTPKQDELHTADLARYLTELEKMCEANDAQLLFSSTEYEHPTAKQDKRWLPSYRGPEKPMYLGRRADLLPEAKAGSDLDDGM</sequence>
<dbReference type="RefSeq" id="WP_332287974.1">
    <property type="nucleotide sequence ID" value="NZ_JAZIBG010000009.1"/>
</dbReference>
<keyword evidence="3" id="KW-1185">Reference proteome</keyword>
<evidence type="ECO:0000313" key="2">
    <source>
        <dbReference type="EMBL" id="MEF7613056.1"/>
    </source>
</evidence>
<dbReference type="Gene3D" id="3.40.50.300">
    <property type="entry name" value="P-loop containing nucleotide triphosphate hydrolases"/>
    <property type="match status" value="1"/>
</dbReference>
<gene>
    <name evidence="2" type="ORF">V4F39_03965</name>
</gene>
<dbReference type="AlphaFoldDB" id="A0AAW9Q6G2"/>
<evidence type="ECO:0000256" key="1">
    <source>
        <dbReference type="SAM" id="Coils"/>
    </source>
</evidence>
<keyword evidence="1" id="KW-0175">Coiled coil</keyword>
<reference evidence="2 3" key="1">
    <citation type="submission" date="2024-02" db="EMBL/GenBank/DDBJ databases">
        <title>Genome sequence of Aquincola sp. MAHUQ-54.</title>
        <authorList>
            <person name="Huq M.A."/>
        </authorList>
    </citation>
    <scope>NUCLEOTIDE SEQUENCE [LARGE SCALE GENOMIC DNA]</scope>
    <source>
        <strain evidence="2 3">MAHUQ-54</strain>
    </source>
</reference>
<dbReference type="InterPro" id="IPR027417">
    <property type="entry name" value="P-loop_NTPase"/>
</dbReference>
<dbReference type="Proteomes" id="UP001336250">
    <property type="component" value="Unassembled WGS sequence"/>
</dbReference>
<name>A0AAW9Q6G2_9BURK</name>